<protein>
    <recommendedName>
        <fullName evidence="6">tRNA modification GTPase MnmE</fullName>
        <ecNumber evidence="6">3.6.-.-</ecNumber>
    </recommendedName>
</protein>
<feature type="binding site" evidence="6">
    <location>
        <position position="232"/>
    </location>
    <ligand>
        <name>Mg(2+)</name>
        <dbReference type="ChEBI" id="CHEBI:18420"/>
    </ligand>
</feature>
<sequence length="450" mass="51061">MKISYDDIIVASATKISTQAISIIRVSGEGTIGLINSLIDKELEPKNGFYLRKIIHEGHVIDECLFLVFIKNHSFTGEETVEINCHGGIFLVEKIIELVLSKGARLAAKGEFSQRAFLNGKIDLIQAESINNIIHSKNNLALKLNAKMLIDKNNKKLQDIKENFINNISILQTAIDYPEYDETQNTTSEIVLRDLLNIKKELVNIIDNSQKYNYINSGIKTLILGDTNVGKSSLLNSLINEDKAIVTDIEGTTRDIVEGTIRFKNFNLNLIDSAGLRKTSDVVELKGIEKTTKLIDEVNLILFVINKEKYDINLYNNIKEKEHIVVLNKADLLTETDIKTIKKSFNNLIIVSAKKNDINELKKELERRYDQEKILDEDVLILSNISHIELLKKVLESIDLIESNIIQGFDIDIIMIDLRNSLDIINNMLGIFDSNEEILDNIFRKYCLGK</sequence>
<keyword evidence="2 6" id="KW-0819">tRNA processing</keyword>
<name>A0A0K1W3H4_9MOLU</name>
<dbReference type="Proteomes" id="UP000067476">
    <property type="component" value="Chromosome"/>
</dbReference>
<dbReference type="NCBIfam" id="TIGR00231">
    <property type="entry name" value="small_GTP"/>
    <property type="match status" value="1"/>
</dbReference>
<comment type="subunit">
    <text evidence="6">Homodimer. Heterotetramer of two MnmE and two MnmG subunits.</text>
</comment>
<feature type="binding site" evidence="6">
    <location>
        <position position="252"/>
    </location>
    <ligand>
        <name>K(+)</name>
        <dbReference type="ChEBI" id="CHEBI:29103"/>
    </ligand>
</feature>
<keyword evidence="4 6" id="KW-0630">Potassium</keyword>
<dbReference type="GO" id="GO:0002098">
    <property type="term" value="P:tRNA wobble uridine modification"/>
    <property type="evidence" value="ECO:0007669"/>
    <property type="project" value="TreeGrafter"/>
</dbReference>
<dbReference type="PANTHER" id="PTHR42714">
    <property type="entry name" value="TRNA MODIFICATION GTPASE GTPBP3"/>
    <property type="match status" value="1"/>
</dbReference>
<accession>A0A0K1W3H4</accession>
<dbReference type="PROSITE" id="PS51709">
    <property type="entry name" value="G_TRME"/>
    <property type="match status" value="1"/>
</dbReference>
<dbReference type="SUPFAM" id="SSF52540">
    <property type="entry name" value="P-loop containing nucleoside triphosphate hydrolases"/>
    <property type="match status" value="1"/>
</dbReference>
<dbReference type="InterPro" id="IPR018948">
    <property type="entry name" value="GTP-bd_TrmE_N"/>
</dbReference>
<feature type="domain" description="TrmE-type G" evidence="8">
    <location>
        <begin position="218"/>
        <end position="370"/>
    </location>
</feature>
<feature type="binding site" evidence="6">
    <location>
        <position position="247"/>
    </location>
    <ligand>
        <name>K(+)</name>
        <dbReference type="ChEBI" id="CHEBI:29103"/>
    </ligand>
</feature>
<evidence type="ECO:0000256" key="4">
    <source>
        <dbReference type="ARBA" id="ARBA00022958"/>
    </source>
</evidence>
<dbReference type="InterPro" id="IPR031168">
    <property type="entry name" value="G_TrmE"/>
</dbReference>
<dbReference type="Pfam" id="PF12631">
    <property type="entry name" value="MnmE_helical"/>
    <property type="match status" value="1"/>
</dbReference>
<dbReference type="GO" id="GO:0003924">
    <property type="term" value="F:GTPase activity"/>
    <property type="evidence" value="ECO:0007669"/>
    <property type="project" value="UniProtKB-UniRule"/>
</dbReference>
<dbReference type="CDD" id="cd04164">
    <property type="entry name" value="trmE"/>
    <property type="match status" value="1"/>
</dbReference>
<comment type="function">
    <text evidence="6">Exhibits a very high intrinsic GTPase hydrolysis rate. Involved in the addition of a carboxymethylaminomethyl (cmnm) group at the wobble position (U34) of certain tRNAs, forming tRNA-cmnm(5)s(2)U34.</text>
</comment>
<dbReference type="InterPro" id="IPR004520">
    <property type="entry name" value="GTPase_MnmE"/>
</dbReference>
<feature type="binding site" evidence="6">
    <location>
        <position position="228"/>
    </location>
    <ligand>
        <name>K(+)</name>
        <dbReference type="ChEBI" id="CHEBI:29103"/>
    </ligand>
</feature>
<dbReference type="InterPro" id="IPR025867">
    <property type="entry name" value="MnmE_helical"/>
</dbReference>
<dbReference type="EMBL" id="CP012357">
    <property type="protein sequence ID" value="AKX34728.1"/>
    <property type="molecule type" value="Genomic_DNA"/>
</dbReference>
<keyword evidence="6" id="KW-0378">Hydrolase</keyword>
<dbReference type="Gene3D" id="3.40.50.300">
    <property type="entry name" value="P-loop containing nucleotide triphosphate hydrolases"/>
    <property type="match status" value="1"/>
</dbReference>
<dbReference type="PRINTS" id="PR00449">
    <property type="entry name" value="RASTRNSFRMNG"/>
</dbReference>
<dbReference type="InterPro" id="IPR027266">
    <property type="entry name" value="TrmE/GcvT-like"/>
</dbReference>
<feature type="binding site" evidence="6">
    <location>
        <begin position="247"/>
        <end position="253"/>
    </location>
    <ligand>
        <name>GTP</name>
        <dbReference type="ChEBI" id="CHEBI:37565"/>
    </ligand>
</feature>
<dbReference type="Gene3D" id="1.20.120.430">
    <property type="entry name" value="tRNA modification GTPase MnmE domain 2"/>
    <property type="match status" value="1"/>
</dbReference>
<feature type="binding site" evidence="6">
    <location>
        <begin position="228"/>
        <end position="233"/>
    </location>
    <ligand>
        <name>GTP</name>
        <dbReference type="ChEBI" id="CHEBI:37565"/>
    </ligand>
</feature>
<dbReference type="InterPro" id="IPR027368">
    <property type="entry name" value="MnmE_dom2"/>
</dbReference>
<comment type="caution">
    <text evidence="6">Lacks conserved residue(s) required for the propagation of feature annotation.</text>
</comment>
<evidence type="ECO:0000256" key="1">
    <source>
        <dbReference type="ARBA" id="ARBA00011043"/>
    </source>
</evidence>
<dbReference type="STRING" id="216942.SLITO_v1c11170"/>
<proteinExistence type="inferred from homology"/>
<dbReference type="HAMAP" id="MF_00379">
    <property type="entry name" value="GTPase_MnmE"/>
    <property type="match status" value="1"/>
</dbReference>
<comment type="similarity">
    <text evidence="1 6 7">Belongs to the TRAFAC class TrmE-Era-EngA-EngB-Septin-like GTPase superfamily. TrmE GTPase family.</text>
</comment>
<dbReference type="InterPro" id="IPR005225">
    <property type="entry name" value="Small_GTP-bd"/>
</dbReference>
<evidence type="ECO:0000256" key="7">
    <source>
        <dbReference type="RuleBase" id="RU003313"/>
    </source>
</evidence>
<reference evidence="9 10" key="1">
    <citation type="journal article" date="2015" name="Genome Announc.">
        <title>Complete Genome Sequence of Spiroplasma litorale TN-1T (DSM 21781), a Bacterium Isolated from a Green-Eyed Horsefly (Tabanus nigrovittatus).</title>
        <authorList>
            <person name="Lo W.S."/>
            <person name="Lai Y.C."/>
            <person name="Lien Y.W."/>
            <person name="Wang T.H."/>
            <person name="Kuo C.H."/>
        </authorList>
    </citation>
    <scope>NUCLEOTIDE SEQUENCE [LARGE SCALE GENOMIC DNA]</scope>
    <source>
        <strain evidence="9 10">TN-1</strain>
    </source>
</reference>
<feature type="binding site" evidence="6">
    <location>
        <begin position="328"/>
        <end position="331"/>
    </location>
    <ligand>
        <name>GTP</name>
        <dbReference type="ChEBI" id="CHEBI:37565"/>
    </ligand>
</feature>
<dbReference type="AlphaFoldDB" id="A0A0K1W3H4"/>
<dbReference type="GO" id="GO:0030488">
    <property type="term" value="P:tRNA methylation"/>
    <property type="evidence" value="ECO:0007669"/>
    <property type="project" value="TreeGrafter"/>
</dbReference>
<dbReference type="Pfam" id="PF01926">
    <property type="entry name" value="MMR_HSR1"/>
    <property type="match status" value="1"/>
</dbReference>
<comment type="cofactor">
    <cofactor evidence="6">
        <name>K(+)</name>
        <dbReference type="ChEBI" id="CHEBI:29103"/>
    </cofactor>
    <text evidence="6">Binds 1 potassium ion per subunit.</text>
</comment>
<keyword evidence="5 6" id="KW-0342">GTP-binding</keyword>
<dbReference type="RefSeq" id="WP_075058803.1">
    <property type="nucleotide sequence ID" value="NZ_CP012357.1"/>
</dbReference>
<dbReference type="EC" id="3.6.-.-" evidence="6"/>
<dbReference type="KEGG" id="sll:SLITO_v1c11170"/>
<dbReference type="PATRIC" id="fig|216942.3.peg.1140"/>
<feature type="binding site" evidence="6">
    <location>
        <position position="121"/>
    </location>
    <ligand>
        <name>(6S)-5-formyl-5,6,7,8-tetrahydrofolate</name>
        <dbReference type="ChEBI" id="CHEBI:57457"/>
    </ligand>
</feature>
<keyword evidence="6" id="KW-0460">Magnesium</keyword>
<evidence type="ECO:0000256" key="2">
    <source>
        <dbReference type="ARBA" id="ARBA00022694"/>
    </source>
</evidence>
<dbReference type="PANTHER" id="PTHR42714:SF2">
    <property type="entry name" value="TRNA MODIFICATION GTPASE GTPBP3, MITOCHONDRIAL"/>
    <property type="match status" value="1"/>
</dbReference>
<keyword evidence="10" id="KW-1185">Reference proteome</keyword>
<comment type="subcellular location">
    <subcellularLocation>
        <location evidence="6">Cytoplasm</location>
    </subcellularLocation>
</comment>
<dbReference type="Pfam" id="PF10396">
    <property type="entry name" value="TrmE_N"/>
    <property type="match status" value="1"/>
</dbReference>
<evidence type="ECO:0000259" key="8">
    <source>
        <dbReference type="PROSITE" id="PS51709"/>
    </source>
</evidence>
<keyword evidence="6" id="KW-0963">Cytoplasm</keyword>
<dbReference type="InterPro" id="IPR027417">
    <property type="entry name" value="P-loop_NTPase"/>
</dbReference>
<feature type="binding site" evidence="6">
    <location>
        <position position="450"/>
    </location>
    <ligand>
        <name>(6S)-5-formyl-5,6,7,8-tetrahydrofolate</name>
        <dbReference type="ChEBI" id="CHEBI:57457"/>
    </ligand>
</feature>
<keyword evidence="6" id="KW-0479">Metal-binding</keyword>
<feature type="binding site" evidence="6">
    <location>
        <position position="253"/>
    </location>
    <ligand>
        <name>Mg(2+)</name>
        <dbReference type="ChEBI" id="CHEBI:18420"/>
    </ligand>
</feature>
<organism evidence="9 10">
    <name type="scientific">Spiroplasma litorale</name>
    <dbReference type="NCBI Taxonomy" id="216942"/>
    <lineage>
        <taxon>Bacteria</taxon>
        <taxon>Bacillati</taxon>
        <taxon>Mycoplasmatota</taxon>
        <taxon>Mollicutes</taxon>
        <taxon>Entomoplasmatales</taxon>
        <taxon>Spiroplasmataceae</taxon>
        <taxon>Spiroplasma</taxon>
    </lineage>
</organism>
<evidence type="ECO:0000313" key="10">
    <source>
        <dbReference type="Proteomes" id="UP000067476"/>
    </source>
</evidence>
<feature type="binding site" evidence="6">
    <location>
        <position position="82"/>
    </location>
    <ligand>
        <name>(6S)-5-formyl-5,6,7,8-tetrahydrofolate</name>
        <dbReference type="ChEBI" id="CHEBI:57457"/>
    </ligand>
</feature>
<dbReference type="InterPro" id="IPR006073">
    <property type="entry name" value="GTP-bd"/>
</dbReference>
<evidence type="ECO:0000256" key="3">
    <source>
        <dbReference type="ARBA" id="ARBA00022741"/>
    </source>
</evidence>
<feature type="binding site" evidence="6">
    <location>
        <position position="249"/>
    </location>
    <ligand>
        <name>K(+)</name>
        <dbReference type="ChEBI" id="CHEBI:29103"/>
    </ligand>
</feature>
<feature type="binding site" evidence="6">
    <location>
        <begin position="272"/>
        <end position="275"/>
    </location>
    <ligand>
        <name>GTP</name>
        <dbReference type="ChEBI" id="CHEBI:37565"/>
    </ligand>
</feature>
<feature type="binding site" evidence="6">
    <location>
        <position position="25"/>
    </location>
    <ligand>
        <name>(6S)-5-formyl-5,6,7,8-tetrahydrofolate</name>
        <dbReference type="ChEBI" id="CHEBI:57457"/>
    </ligand>
</feature>
<dbReference type="GO" id="GO:0005525">
    <property type="term" value="F:GTP binding"/>
    <property type="evidence" value="ECO:0007669"/>
    <property type="project" value="UniProtKB-UniRule"/>
</dbReference>
<evidence type="ECO:0000313" key="9">
    <source>
        <dbReference type="EMBL" id="AKX34728.1"/>
    </source>
</evidence>
<dbReference type="OrthoDB" id="9805918at2"/>
<dbReference type="CDD" id="cd14858">
    <property type="entry name" value="TrmE_N"/>
    <property type="match status" value="1"/>
</dbReference>
<keyword evidence="3 6" id="KW-0547">Nucleotide-binding</keyword>
<dbReference type="NCBIfam" id="TIGR00450">
    <property type="entry name" value="mnmE_trmE_thdF"/>
    <property type="match status" value="1"/>
</dbReference>
<evidence type="ECO:0000256" key="5">
    <source>
        <dbReference type="ARBA" id="ARBA00023134"/>
    </source>
</evidence>
<dbReference type="Gene3D" id="3.30.1360.120">
    <property type="entry name" value="Probable tRNA modification gtpase trme, domain 1"/>
    <property type="match status" value="1"/>
</dbReference>
<dbReference type="GO" id="GO:0005829">
    <property type="term" value="C:cytosol"/>
    <property type="evidence" value="ECO:0007669"/>
    <property type="project" value="TreeGrafter"/>
</dbReference>
<dbReference type="GO" id="GO:0046872">
    <property type="term" value="F:metal ion binding"/>
    <property type="evidence" value="ECO:0007669"/>
    <property type="project" value="UniProtKB-KW"/>
</dbReference>
<gene>
    <name evidence="6 9" type="primary">trmE</name>
    <name evidence="6" type="synonym">mnmE</name>
    <name evidence="9" type="ORF">SLITO_v1c11170</name>
</gene>
<evidence type="ECO:0000256" key="6">
    <source>
        <dbReference type="HAMAP-Rule" id="MF_00379"/>
    </source>
</evidence>